<dbReference type="InterPro" id="IPR050483">
    <property type="entry name" value="CoA-transferase_III_domain"/>
</dbReference>
<dbReference type="SUPFAM" id="SSF89796">
    <property type="entry name" value="CoA-transferase family III (CaiB/BaiF)"/>
    <property type="match status" value="1"/>
</dbReference>
<dbReference type="Proteomes" id="UP000591735">
    <property type="component" value="Unassembled WGS sequence"/>
</dbReference>
<accession>A0A840UE95</accession>
<name>A0A840UE95_9GAMM</name>
<protein>
    <submittedName>
        <fullName evidence="2">Crotonobetainyl-CoA:carnitine CoA-transferase CaiB-like acyl-CoA transferase</fullName>
    </submittedName>
</protein>
<dbReference type="GO" id="GO:0008410">
    <property type="term" value="F:CoA-transferase activity"/>
    <property type="evidence" value="ECO:0007669"/>
    <property type="project" value="TreeGrafter"/>
</dbReference>
<dbReference type="PANTHER" id="PTHR48207:SF3">
    <property type="entry name" value="SUCCINATE--HYDROXYMETHYLGLUTARATE COA-TRANSFERASE"/>
    <property type="match status" value="1"/>
</dbReference>
<dbReference type="Gene3D" id="3.30.1540.10">
    <property type="entry name" value="formyl-coa transferase, domain 3"/>
    <property type="match status" value="1"/>
</dbReference>
<gene>
    <name evidence="2" type="ORF">HNR38_002194</name>
</gene>
<dbReference type="Pfam" id="PF02515">
    <property type="entry name" value="CoA_transf_3"/>
    <property type="match status" value="1"/>
</dbReference>
<comment type="caution">
    <text evidence="2">The sequence shown here is derived from an EMBL/GenBank/DDBJ whole genome shotgun (WGS) entry which is preliminary data.</text>
</comment>
<evidence type="ECO:0000313" key="2">
    <source>
        <dbReference type="EMBL" id="MBB5321700.1"/>
    </source>
</evidence>
<keyword evidence="1 2" id="KW-0808">Transferase</keyword>
<dbReference type="PANTHER" id="PTHR48207">
    <property type="entry name" value="SUCCINATE--HYDROXYMETHYLGLUTARATE COA-TRANSFERASE"/>
    <property type="match status" value="1"/>
</dbReference>
<organism evidence="2 3">
    <name type="scientific">Marinobacter oulmenensis</name>
    <dbReference type="NCBI Taxonomy" id="643747"/>
    <lineage>
        <taxon>Bacteria</taxon>
        <taxon>Pseudomonadati</taxon>
        <taxon>Pseudomonadota</taxon>
        <taxon>Gammaproteobacteria</taxon>
        <taxon>Pseudomonadales</taxon>
        <taxon>Marinobacteraceae</taxon>
        <taxon>Marinobacter</taxon>
    </lineage>
</organism>
<dbReference type="AlphaFoldDB" id="A0A840UE95"/>
<dbReference type="InterPro" id="IPR003673">
    <property type="entry name" value="CoA-Trfase_fam_III"/>
</dbReference>
<dbReference type="InterPro" id="IPR044855">
    <property type="entry name" value="CoA-Trfase_III_dom3_sf"/>
</dbReference>
<dbReference type="EMBL" id="JACHFE010000005">
    <property type="protein sequence ID" value="MBB5321700.1"/>
    <property type="molecule type" value="Genomic_DNA"/>
</dbReference>
<sequence length="388" mass="42338">MAQPLSGYRVLDLTNVLAGPFCCHQLAHLGAEVIKVENPKGGDLARQLGADPSLNRAFMGASFLAQNAGKKSVTLNLKDKGDRERFLELVRTADVLVENFRPGVMARLSLDYPVLKSINSRLVYCAISGFGQDGPLANYPAYDQIIQGMAGVMSITGEPDTAPYRVGYPMADTVGGLTAALAINAALASKHREASFIDVSMLESVLATMGWAVSNLLVAGKPPAPIGNNNVTASPSGTFRTKDGLLNIAANKQEQFEALCRLLECQEWLDDPRFNQRQARLEHRNELTALIESRLRAEKTDFWWKLFVENGIPAGPVYTIEEVLNHPQIQSRGLVEQFGAECIGRPLRVVSGGYRFDGEPPRVSTPPPELGRDNETIFAGFAQQEEQV</sequence>
<reference evidence="2 3" key="1">
    <citation type="submission" date="2020-08" db="EMBL/GenBank/DDBJ databases">
        <title>Genomic Encyclopedia of Type Strains, Phase IV (KMG-IV): sequencing the most valuable type-strain genomes for metagenomic binning, comparative biology and taxonomic classification.</title>
        <authorList>
            <person name="Goeker M."/>
        </authorList>
    </citation>
    <scope>NUCLEOTIDE SEQUENCE [LARGE SCALE GENOMIC DNA]</scope>
    <source>
        <strain evidence="2 3">DSM 22359</strain>
    </source>
</reference>
<proteinExistence type="predicted"/>
<dbReference type="InterPro" id="IPR023606">
    <property type="entry name" value="CoA-Trfase_III_dom_1_sf"/>
</dbReference>
<evidence type="ECO:0000313" key="3">
    <source>
        <dbReference type="Proteomes" id="UP000591735"/>
    </source>
</evidence>
<dbReference type="RefSeq" id="WP_183703837.1">
    <property type="nucleotide sequence ID" value="NZ_JACHFE010000005.1"/>
</dbReference>
<evidence type="ECO:0000256" key="1">
    <source>
        <dbReference type="ARBA" id="ARBA00022679"/>
    </source>
</evidence>
<dbReference type="Gene3D" id="3.40.50.10540">
    <property type="entry name" value="Crotonobetainyl-coa:carnitine coa-transferase, domain 1"/>
    <property type="match status" value="1"/>
</dbReference>
<keyword evidence="3" id="KW-1185">Reference proteome</keyword>